<dbReference type="SUPFAM" id="SSF103088">
    <property type="entry name" value="OmpA-like"/>
    <property type="match status" value="1"/>
</dbReference>
<dbReference type="Gene3D" id="3.30.1330.60">
    <property type="entry name" value="OmpA-like domain"/>
    <property type="match status" value="1"/>
</dbReference>
<evidence type="ECO:0000256" key="5">
    <source>
        <dbReference type="PROSITE-ProRule" id="PRU00473"/>
    </source>
</evidence>
<protein>
    <submittedName>
        <fullName evidence="7">Thrombospondin type 3 repeat-containing protein</fullName>
    </submittedName>
</protein>
<evidence type="ECO:0000256" key="2">
    <source>
        <dbReference type="ARBA" id="ARBA00022729"/>
    </source>
</evidence>
<proteinExistence type="predicted"/>
<keyword evidence="8" id="KW-1185">Reference proteome</keyword>
<dbReference type="GO" id="GO:0009279">
    <property type="term" value="C:cell outer membrane"/>
    <property type="evidence" value="ECO:0007669"/>
    <property type="project" value="UniProtKB-SubCell"/>
</dbReference>
<dbReference type="InterPro" id="IPR036737">
    <property type="entry name" value="OmpA-like_sf"/>
</dbReference>
<dbReference type="GO" id="GO:0007155">
    <property type="term" value="P:cell adhesion"/>
    <property type="evidence" value="ECO:0007669"/>
    <property type="project" value="InterPro"/>
</dbReference>
<gene>
    <name evidence="7" type="ORF">SAMN04488109_5259</name>
</gene>
<dbReference type="EMBL" id="FQWQ01000004">
    <property type="protein sequence ID" value="SHH76851.1"/>
    <property type="molecule type" value="Genomic_DNA"/>
</dbReference>
<dbReference type="Gene3D" id="4.10.1080.10">
    <property type="entry name" value="TSP type-3 repeat"/>
    <property type="match status" value="1"/>
</dbReference>
<dbReference type="CDD" id="cd07185">
    <property type="entry name" value="OmpA_C-like"/>
    <property type="match status" value="1"/>
</dbReference>
<dbReference type="Pfam" id="PF00691">
    <property type="entry name" value="OmpA"/>
    <property type="match status" value="1"/>
</dbReference>
<organism evidence="7 8">
    <name type="scientific">Chryseolinea serpens</name>
    <dbReference type="NCBI Taxonomy" id="947013"/>
    <lineage>
        <taxon>Bacteria</taxon>
        <taxon>Pseudomonadati</taxon>
        <taxon>Bacteroidota</taxon>
        <taxon>Cytophagia</taxon>
        <taxon>Cytophagales</taxon>
        <taxon>Fulvivirgaceae</taxon>
        <taxon>Chryseolinea</taxon>
    </lineage>
</organism>
<dbReference type="AlphaFoldDB" id="A0A1M5VNL4"/>
<dbReference type="InterPro" id="IPR003367">
    <property type="entry name" value="Thrombospondin_3-like_rpt"/>
</dbReference>
<evidence type="ECO:0000313" key="8">
    <source>
        <dbReference type="Proteomes" id="UP000184212"/>
    </source>
</evidence>
<dbReference type="PRINTS" id="PR01023">
    <property type="entry name" value="NAFLGMOTY"/>
</dbReference>
<keyword evidence="4" id="KW-0998">Cell outer membrane</keyword>
<dbReference type="PANTHER" id="PTHR30329:SF21">
    <property type="entry name" value="LIPOPROTEIN YIAD-RELATED"/>
    <property type="match status" value="1"/>
</dbReference>
<sequence length="498" mass="53484">MKKIRLLLIPILMSLWHCGYGQSGAIGFHMTASEYDGDLNGNKHHFYNFKDQKLGGALSFQQYLNPSFNLVEKISFNQVRYQNDEHSQGVDASFWVVNLKLKYKFNNGYIFKEGAAIAPFLVAGIGGTYIDSRQYTEASSAKITDGQIKGNVAAGVGILFQFNDRVGLEVANTINAPLYDGWDGVTKGGNDLYMQHSAGLIFNFKKPRDTDGDGVPDRKDKCAETPKAASVNSNGCPIDTDKDGVADYLDKCPTLEGNPDLNGCPDKDHDNVADIDDKCPDVPGIARFAGCPDSDNDGIEDSKDKCPNIAGLDIFEGCADGDGDGVQDSQDKCPDTEKGIKVDATGCPADSDGDGVTDAVDRCPTSPGDVANNGCPAVKEEVAKRLNFATRGISFETGKAILKPSSYPMLDEVVSILAEYKDYTLKMDGHTDSNGSNAANLKLSQSRVDAVKAYLVSKGADENRIEAKGVGEEQPIATNATAAGRAQNRRVALSLILK</sequence>
<dbReference type="InterPro" id="IPR006665">
    <property type="entry name" value="OmpA-like"/>
</dbReference>
<dbReference type="OrthoDB" id="1522982at2"/>
<dbReference type="Gene3D" id="2.40.160.20">
    <property type="match status" value="1"/>
</dbReference>
<evidence type="ECO:0000259" key="6">
    <source>
        <dbReference type="PROSITE" id="PS51123"/>
    </source>
</evidence>
<name>A0A1M5VNL4_9BACT</name>
<evidence type="ECO:0000313" key="7">
    <source>
        <dbReference type="EMBL" id="SHH76851.1"/>
    </source>
</evidence>
<evidence type="ECO:0000256" key="3">
    <source>
        <dbReference type="ARBA" id="ARBA00023136"/>
    </source>
</evidence>
<comment type="subcellular location">
    <subcellularLocation>
        <location evidence="1">Cell outer membrane</location>
    </subcellularLocation>
</comment>
<keyword evidence="2" id="KW-0732">Signal</keyword>
<dbReference type="SUPFAM" id="SSF103647">
    <property type="entry name" value="TSP type-3 repeat"/>
    <property type="match status" value="2"/>
</dbReference>
<dbReference type="GO" id="GO:0005509">
    <property type="term" value="F:calcium ion binding"/>
    <property type="evidence" value="ECO:0007669"/>
    <property type="project" value="InterPro"/>
</dbReference>
<dbReference type="InterPro" id="IPR050330">
    <property type="entry name" value="Bact_OuterMem_StrucFunc"/>
</dbReference>
<dbReference type="Proteomes" id="UP000184212">
    <property type="component" value="Unassembled WGS sequence"/>
</dbReference>
<dbReference type="InterPro" id="IPR006664">
    <property type="entry name" value="OMP_bac"/>
</dbReference>
<dbReference type="PROSITE" id="PS51123">
    <property type="entry name" value="OMPA_2"/>
    <property type="match status" value="1"/>
</dbReference>
<dbReference type="STRING" id="947013.SAMN04488109_5259"/>
<evidence type="ECO:0000256" key="4">
    <source>
        <dbReference type="ARBA" id="ARBA00023237"/>
    </source>
</evidence>
<dbReference type="PANTHER" id="PTHR30329">
    <property type="entry name" value="STATOR ELEMENT OF FLAGELLAR MOTOR COMPLEX"/>
    <property type="match status" value="1"/>
</dbReference>
<dbReference type="PRINTS" id="PR01021">
    <property type="entry name" value="OMPADOMAIN"/>
</dbReference>
<evidence type="ECO:0000256" key="1">
    <source>
        <dbReference type="ARBA" id="ARBA00004442"/>
    </source>
</evidence>
<feature type="domain" description="OmpA-like" evidence="6">
    <location>
        <begin position="382"/>
        <end position="498"/>
    </location>
</feature>
<accession>A0A1M5VNL4</accession>
<reference evidence="7 8" key="1">
    <citation type="submission" date="2016-11" db="EMBL/GenBank/DDBJ databases">
        <authorList>
            <person name="Jaros S."/>
            <person name="Januszkiewicz K."/>
            <person name="Wedrychowicz H."/>
        </authorList>
    </citation>
    <scope>NUCLEOTIDE SEQUENCE [LARGE SCALE GENOMIC DNA]</scope>
    <source>
        <strain evidence="7 8">DSM 24574</strain>
    </source>
</reference>
<dbReference type="InterPro" id="IPR028974">
    <property type="entry name" value="TSP_type-3_rpt"/>
</dbReference>
<keyword evidence="3 5" id="KW-0472">Membrane</keyword>
<dbReference type="Pfam" id="PF02412">
    <property type="entry name" value="TSP_3"/>
    <property type="match status" value="5"/>
</dbReference>